<sequence length="284" mass="31902">MHPTDGPSPVHRLVVYYQTQCEGKDDKTSKYISPTPLIGLASHLIVGAFHLDGNIARMQGSGVKVLGMLGGAAQGSYRNLYDHFDDWYGRLSECIKEYKLDGIDLDIEETVVEEDKKTKEQKNKLFDLLKKFIPKLKADFGADFIITFAPVAYALKGGTDPFSQVKYSEIESNSFYSDFGVMSATNDYIEIVENNGWNPSRIVAGTITNSDHGGPFKPLDQVRTTVRKLLQKYGHRFGGLAAWEYSKSEPDPEEPWNWAATMKVTMDNWKEVLVKEIIVSSDDK</sequence>
<dbReference type="OrthoDB" id="3012298at2759"/>
<dbReference type="SUPFAM" id="SSF51445">
    <property type="entry name" value="(Trans)glycosidases"/>
    <property type="match status" value="1"/>
</dbReference>
<evidence type="ECO:0000313" key="2">
    <source>
        <dbReference type="Proteomes" id="UP000053593"/>
    </source>
</evidence>
<organism evidence="1 2">
    <name type="scientific">Collybiopsis luxurians FD-317 M1</name>
    <dbReference type="NCBI Taxonomy" id="944289"/>
    <lineage>
        <taxon>Eukaryota</taxon>
        <taxon>Fungi</taxon>
        <taxon>Dikarya</taxon>
        <taxon>Basidiomycota</taxon>
        <taxon>Agaricomycotina</taxon>
        <taxon>Agaricomycetes</taxon>
        <taxon>Agaricomycetidae</taxon>
        <taxon>Agaricales</taxon>
        <taxon>Marasmiineae</taxon>
        <taxon>Omphalotaceae</taxon>
        <taxon>Collybiopsis</taxon>
        <taxon>Collybiopsis luxurians</taxon>
    </lineage>
</organism>
<dbReference type="GO" id="GO:0004553">
    <property type="term" value="F:hydrolase activity, hydrolyzing O-glycosyl compounds"/>
    <property type="evidence" value="ECO:0007669"/>
    <property type="project" value="InterPro"/>
</dbReference>
<evidence type="ECO:0000313" key="1">
    <source>
        <dbReference type="EMBL" id="KIK52930.1"/>
    </source>
</evidence>
<dbReference type="HOGENOM" id="CLU_060983_1_0_1"/>
<dbReference type="PROSITE" id="PS01095">
    <property type="entry name" value="GH18_1"/>
    <property type="match status" value="1"/>
</dbReference>
<dbReference type="Proteomes" id="UP000053593">
    <property type="component" value="Unassembled WGS sequence"/>
</dbReference>
<dbReference type="InterPro" id="IPR001579">
    <property type="entry name" value="Glyco_hydro_18_chit_AS"/>
</dbReference>
<protein>
    <submittedName>
        <fullName evidence="1">Glycoside hydrolase family 18 protein</fullName>
    </submittedName>
</protein>
<dbReference type="GO" id="GO:0005975">
    <property type="term" value="P:carbohydrate metabolic process"/>
    <property type="evidence" value="ECO:0007669"/>
    <property type="project" value="InterPro"/>
</dbReference>
<dbReference type="Gene3D" id="3.20.20.80">
    <property type="entry name" value="Glycosidases"/>
    <property type="match status" value="1"/>
</dbReference>
<dbReference type="EMBL" id="KN834835">
    <property type="protein sequence ID" value="KIK52930.1"/>
    <property type="molecule type" value="Genomic_DNA"/>
</dbReference>
<name>A0A0D0ARD7_9AGAR</name>
<keyword evidence="2" id="KW-1185">Reference proteome</keyword>
<gene>
    <name evidence="1" type="ORF">GYMLUDRAFT_77621</name>
</gene>
<dbReference type="AlphaFoldDB" id="A0A0D0ARD7"/>
<proteinExistence type="predicted"/>
<dbReference type="InterPro" id="IPR017853">
    <property type="entry name" value="GH"/>
</dbReference>
<keyword evidence="1" id="KW-0378">Hydrolase</keyword>
<reference evidence="1 2" key="1">
    <citation type="submission" date="2014-04" db="EMBL/GenBank/DDBJ databases">
        <title>Evolutionary Origins and Diversification of the Mycorrhizal Mutualists.</title>
        <authorList>
            <consortium name="DOE Joint Genome Institute"/>
            <consortium name="Mycorrhizal Genomics Consortium"/>
            <person name="Kohler A."/>
            <person name="Kuo A."/>
            <person name="Nagy L.G."/>
            <person name="Floudas D."/>
            <person name="Copeland A."/>
            <person name="Barry K.W."/>
            <person name="Cichocki N."/>
            <person name="Veneault-Fourrey C."/>
            <person name="LaButti K."/>
            <person name="Lindquist E.A."/>
            <person name="Lipzen A."/>
            <person name="Lundell T."/>
            <person name="Morin E."/>
            <person name="Murat C."/>
            <person name="Riley R."/>
            <person name="Ohm R."/>
            <person name="Sun H."/>
            <person name="Tunlid A."/>
            <person name="Henrissat B."/>
            <person name="Grigoriev I.V."/>
            <person name="Hibbett D.S."/>
            <person name="Martin F."/>
        </authorList>
    </citation>
    <scope>NUCLEOTIDE SEQUENCE [LARGE SCALE GENOMIC DNA]</scope>
    <source>
        <strain evidence="1 2">FD-317 M1</strain>
    </source>
</reference>
<accession>A0A0D0ARD7</accession>